<sequence length="516" mass="59935">MSSQQKKHTQFATLQPKAPEYSLNVERVEFQTGVYAFLLQNVQNVTVQQSVHERIIMRQNLLSQLKALAVNKELHSSQKMSKLQQLLTIIQDSGLFLEIQGFSWFLMQAIFKNESDEVIKFLIRCGCKIFVDMHGTSALHLAAFRKRITIVDELLPLVKTNFSDQHGLSVFHLACLSRNVYQMQRFIDSGADVNRRCQMPESIHSRFHFWSEDFHAYFRDLELCGKSNLTPLHLCMSRFFEKHQCQDCQCERYKSEAAAVRLLLLNGADPNAKNSSGETPLQIAVARYQYDVVKELLDFKADLNMLVVDQPQTFNHCRHCSLKSILNFFEILQLFKSKGMLLSPMKKLQHFKNFIRPHLYLHNLVHGWSFSKNWDIEFHDDTVKAYYKMFVNFDEQVIKAFKLMSQTKIKNHQTLCDIYKSNPDEVYPIVVNSNYWSVVNSKDFDSDYFLYSRILVDIIAKSFVRRYCEILANEFLPSLVELSDASIEYSDIDGLIYLCDTAANAHPNLFNSTIIA</sequence>
<organism evidence="4 5">
    <name type="scientific">Trichogramma kaykai</name>
    <dbReference type="NCBI Taxonomy" id="54128"/>
    <lineage>
        <taxon>Eukaryota</taxon>
        <taxon>Metazoa</taxon>
        <taxon>Ecdysozoa</taxon>
        <taxon>Arthropoda</taxon>
        <taxon>Hexapoda</taxon>
        <taxon>Insecta</taxon>
        <taxon>Pterygota</taxon>
        <taxon>Neoptera</taxon>
        <taxon>Endopterygota</taxon>
        <taxon>Hymenoptera</taxon>
        <taxon>Apocrita</taxon>
        <taxon>Proctotrupomorpha</taxon>
        <taxon>Chalcidoidea</taxon>
        <taxon>Trichogrammatidae</taxon>
        <taxon>Trichogramma</taxon>
    </lineage>
</organism>
<dbReference type="PANTHER" id="PTHR24198:SF165">
    <property type="entry name" value="ANKYRIN REPEAT-CONTAINING PROTEIN-RELATED"/>
    <property type="match status" value="1"/>
</dbReference>
<dbReference type="Proteomes" id="UP001627154">
    <property type="component" value="Unassembled WGS sequence"/>
</dbReference>
<evidence type="ECO:0000256" key="3">
    <source>
        <dbReference type="PROSITE-ProRule" id="PRU00023"/>
    </source>
</evidence>
<dbReference type="InterPro" id="IPR002110">
    <property type="entry name" value="Ankyrin_rpt"/>
</dbReference>
<keyword evidence="2 3" id="KW-0040">ANK repeat</keyword>
<dbReference type="PROSITE" id="PS50297">
    <property type="entry name" value="ANK_REP_REGION"/>
    <property type="match status" value="1"/>
</dbReference>
<dbReference type="Gene3D" id="1.25.40.20">
    <property type="entry name" value="Ankyrin repeat-containing domain"/>
    <property type="match status" value="2"/>
</dbReference>
<dbReference type="SMART" id="SM00248">
    <property type="entry name" value="ANK"/>
    <property type="match status" value="5"/>
</dbReference>
<comment type="caution">
    <text evidence="4">The sequence shown here is derived from an EMBL/GenBank/DDBJ whole genome shotgun (WGS) entry which is preliminary data.</text>
</comment>
<reference evidence="4 5" key="1">
    <citation type="journal article" date="2024" name="bioRxiv">
        <title>A reference genome for Trichogramma kaykai: A tiny desert-dwelling parasitoid wasp with competing sex-ratio distorters.</title>
        <authorList>
            <person name="Culotta J."/>
            <person name="Lindsey A.R."/>
        </authorList>
    </citation>
    <scope>NUCLEOTIDE SEQUENCE [LARGE SCALE GENOMIC DNA]</scope>
    <source>
        <strain evidence="4 5">KSX58</strain>
    </source>
</reference>
<dbReference type="PANTHER" id="PTHR24198">
    <property type="entry name" value="ANKYRIN REPEAT AND PROTEIN KINASE DOMAIN-CONTAINING PROTEIN"/>
    <property type="match status" value="1"/>
</dbReference>
<dbReference type="Pfam" id="PF12796">
    <property type="entry name" value="Ank_2"/>
    <property type="match status" value="2"/>
</dbReference>
<feature type="repeat" description="ANK" evidence="3">
    <location>
        <begin position="166"/>
        <end position="198"/>
    </location>
</feature>
<evidence type="ECO:0000256" key="2">
    <source>
        <dbReference type="ARBA" id="ARBA00023043"/>
    </source>
</evidence>
<accession>A0ABD2XHT5</accession>
<feature type="repeat" description="ANK" evidence="3">
    <location>
        <begin position="276"/>
        <end position="308"/>
    </location>
</feature>
<dbReference type="InterPro" id="IPR036770">
    <property type="entry name" value="Ankyrin_rpt-contain_sf"/>
</dbReference>
<evidence type="ECO:0000256" key="1">
    <source>
        <dbReference type="ARBA" id="ARBA00022737"/>
    </source>
</evidence>
<evidence type="ECO:0000313" key="4">
    <source>
        <dbReference type="EMBL" id="KAL3404645.1"/>
    </source>
</evidence>
<proteinExistence type="predicted"/>
<dbReference type="PROSITE" id="PS50088">
    <property type="entry name" value="ANK_REPEAT"/>
    <property type="match status" value="2"/>
</dbReference>
<gene>
    <name evidence="4" type="ORF">TKK_002698</name>
</gene>
<keyword evidence="1" id="KW-0677">Repeat</keyword>
<keyword evidence="5" id="KW-1185">Reference proteome</keyword>
<dbReference type="SUPFAM" id="SSF48403">
    <property type="entry name" value="Ankyrin repeat"/>
    <property type="match status" value="1"/>
</dbReference>
<protein>
    <submittedName>
        <fullName evidence="4">Uncharacterized protein</fullName>
    </submittedName>
</protein>
<dbReference type="AlphaFoldDB" id="A0ABD2XHT5"/>
<dbReference type="EMBL" id="JBJJXI010000023">
    <property type="protein sequence ID" value="KAL3404645.1"/>
    <property type="molecule type" value="Genomic_DNA"/>
</dbReference>
<evidence type="ECO:0000313" key="5">
    <source>
        <dbReference type="Proteomes" id="UP001627154"/>
    </source>
</evidence>
<name>A0ABD2XHT5_9HYME</name>